<feature type="transmembrane region" description="Helical" evidence="1">
    <location>
        <begin position="113"/>
        <end position="132"/>
    </location>
</feature>
<name>A0A3R5ZX76_9FIRM</name>
<feature type="transmembrane region" description="Helical" evidence="1">
    <location>
        <begin position="201"/>
        <end position="223"/>
    </location>
</feature>
<gene>
    <name evidence="2" type="ORF">DW707_02290</name>
</gene>
<evidence type="ECO:0000313" key="3">
    <source>
        <dbReference type="Proteomes" id="UP000286271"/>
    </source>
</evidence>
<comment type="caution">
    <text evidence="2">The sequence shown here is derived from an EMBL/GenBank/DDBJ whole genome shotgun (WGS) entry which is preliminary data.</text>
</comment>
<dbReference type="EMBL" id="QSKW01000002">
    <property type="protein sequence ID" value="RHF00054.1"/>
    <property type="molecule type" value="Genomic_DNA"/>
</dbReference>
<feature type="transmembrane region" description="Helical" evidence="1">
    <location>
        <begin position="263"/>
        <end position="281"/>
    </location>
</feature>
<feature type="transmembrane region" description="Helical" evidence="1">
    <location>
        <begin position="44"/>
        <end position="61"/>
    </location>
</feature>
<keyword evidence="1" id="KW-1133">Transmembrane helix</keyword>
<sequence length="361" mass="41256">MVIEIGKNILGIIILLLVLGIFPILLGTLLSVHIRRDNSNTITFSYFMGLTEMIAFMQLISVPMTLGKVSFSVLYRSYTFVMLCMLVLAVVLRRKYIWKMVQRAVGRIRVADSKWWIVIVFIFIPIIILVFYTPHIYGDDTTYITMVNDILSSDTLYLIDTHTGEPVSWILSKYSLSSYWTWIAYLAEISGLHPLILCKTVLLFFFIPMSYAVYGLLAAHLFCNSERRMLIFMGLLNLVQLFGGFSGYTTSFRLLTWVWQSKAFLAIIVLPFLFYYCNLVFEKKTTMYEFFVLCLLIVATSSTTLTGTGLAAAMVILLALIYAVKEHQLIKIAGAGIACSPALIYMLIYLKYDDFLRLIHF</sequence>
<proteinExistence type="predicted"/>
<feature type="transmembrane region" description="Helical" evidence="1">
    <location>
        <begin position="73"/>
        <end position="92"/>
    </location>
</feature>
<evidence type="ECO:0000256" key="1">
    <source>
        <dbReference type="SAM" id="Phobius"/>
    </source>
</evidence>
<feature type="transmembrane region" description="Helical" evidence="1">
    <location>
        <begin position="12"/>
        <end position="32"/>
    </location>
</feature>
<feature type="transmembrane region" description="Helical" evidence="1">
    <location>
        <begin position="290"/>
        <end position="323"/>
    </location>
</feature>
<dbReference type="Pfam" id="PF19554">
    <property type="entry name" value="DUF6077"/>
    <property type="match status" value="1"/>
</dbReference>
<dbReference type="Proteomes" id="UP000286271">
    <property type="component" value="Unassembled WGS sequence"/>
</dbReference>
<feature type="transmembrane region" description="Helical" evidence="1">
    <location>
        <begin position="329"/>
        <end position="350"/>
    </location>
</feature>
<reference evidence="2 3" key="1">
    <citation type="submission" date="2018-08" db="EMBL/GenBank/DDBJ databases">
        <title>A genome reference for cultivated species of the human gut microbiota.</title>
        <authorList>
            <person name="Zou Y."/>
            <person name="Xue W."/>
            <person name="Luo G."/>
        </authorList>
    </citation>
    <scope>NUCLEOTIDE SEQUENCE [LARGE SCALE GENOMIC DNA]</scope>
    <source>
        <strain evidence="2 3">AM27-11</strain>
    </source>
</reference>
<protein>
    <submittedName>
        <fullName evidence="2">Uncharacterized protein</fullName>
    </submittedName>
</protein>
<keyword evidence="1" id="KW-0472">Membrane</keyword>
<accession>A0A3R5ZX76</accession>
<dbReference type="RefSeq" id="WP_118587212.1">
    <property type="nucleotide sequence ID" value="NZ_QRVS01000025.1"/>
</dbReference>
<dbReference type="InterPro" id="IPR045723">
    <property type="entry name" value="DUF6077"/>
</dbReference>
<feature type="transmembrane region" description="Helical" evidence="1">
    <location>
        <begin position="230"/>
        <end position="251"/>
    </location>
</feature>
<evidence type="ECO:0000313" key="2">
    <source>
        <dbReference type="EMBL" id="RHF00054.1"/>
    </source>
</evidence>
<organism evidence="2 3">
    <name type="scientific">Roseburia inulinivorans</name>
    <dbReference type="NCBI Taxonomy" id="360807"/>
    <lineage>
        <taxon>Bacteria</taxon>
        <taxon>Bacillati</taxon>
        <taxon>Bacillota</taxon>
        <taxon>Clostridia</taxon>
        <taxon>Lachnospirales</taxon>
        <taxon>Lachnospiraceae</taxon>
        <taxon>Roseburia</taxon>
    </lineage>
</organism>
<dbReference type="AlphaFoldDB" id="A0A3R5ZX76"/>
<keyword evidence="1" id="KW-0812">Transmembrane</keyword>